<dbReference type="AlphaFoldDB" id="A0A383CP19"/>
<reference evidence="2" key="1">
    <citation type="submission" date="2018-05" db="EMBL/GenBank/DDBJ databases">
        <authorList>
            <person name="Lanie J.A."/>
            <person name="Ng W.-L."/>
            <person name="Kazmierczak K.M."/>
            <person name="Andrzejewski T.M."/>
            <person name="Davidsen T.M."/>
            <person name="Wayne K.J."/>
            <person name="Tettelin H."/>
            <person name="Glass J.I."/>
            <person name="Rusch D."/>
            <person name="Podicherti R."/>
            <person name="Tsui H.-C.T."/>
            <person name="Winkler M.E."/>
        </authorList>
    </citation>
    <scope>NUCLEOTIDE SEQUENCE</scope>
</reference>
<evidence type="ECO:0000313" key="2">
    <source>
        <dbReference type="EMBL" id="SVE33881.1"/>
    </source>
</evidence>
<gene>
    <name evidence="2" type="ORF">METZ01_LOCUS486735</name>
</gene>
<name>A0A383CP19_9ZZZZ</name>
<evidence type="ECO:0000259" key="1">
    <source>
        <dbReference type="Pfam" id="PF14237"/>
    </source>
</evidence>
<protein>
    <recommendedName>
        <fullName evidence="1">GYF domain-containing protein</fullName>
    </recommendedName>
</protein>
<sequence>MLIHINRDGEQFGPYTLEDLNIYLAQGALLPTDLAWWDGAPGWIQMNEVPGVVLPGTVTANTPTSLRKGSG</sequence>
<dbReference type="InterPro" id="IPR025640">
    <property type="entry name" value="GYF_2"/>
</dbReference>
<accession>A0A383CP19</accession>
<proteinExistence type="predicted"/>
<dbReference type="EMBL" id="UINC01210430">
    <property type="protein sequence ID" value="SVE33881.1"/>
    <property type="molecule type" value="Genomic_DNA"/>
</dbReference>
<feature type="domain" description="GYF" evidence="1">
    <location>
        <begin position="4"/>
        <end position="50"/>
    </location>
</feature>
<organism evidence="2">
    <name type="scientific">marine metagenome</name>
    <dbReference type="NCBI Taxonomy" id="408172"/>
    <lineage>
        <taxon>unclassified sequences</taxon>
        <taxon>metagenomes</taxon>
        <taxon>ecological metagenomes</taxon>
    </lineage>
</organism>
<dbReference type="Pfam" id="PF14237">
    <property type="entry name" value="GYF_2"/>
    <property type="match status" value="1"/>
</dbReference>
<feature type="non-terminal residue" evidence="2">
    <location>
        <position position="71"/>
    </location>
</feature>